<dbReference type="Pfam" id="PF01590">
    <property type="entry name" value="GAF"/>
    <property type="match status" value="1"/>
</dbReference>
<protein>
    <recommendedName>
        <fullName evidence="2">GAF domain-containing protein</fullName>
    </recommendedName>
</protein>
<dbReference type="GO" id="GO:0005829">
    <property type="term" value="C:cytosol"/>
    <property type="evidence" value="ECO:0007669"/>
    <property type="project" value="TreeGrafter"/>
</dbReference>
<dbReference type="OrthoDB" id="15735at2759"/>
<proteinExistence type="inferred from homology"/>
<dbReference type="Gene3D" id="3.30.450.40">
    <property type="match status" value="1"/>
</dbReference>
<name>A0A1E4T5Q7_9ASCO</name>
<dbReference type="PROSITE" id="PS01320">
    <property type="entry name" value="UPF0067"/>
    <property type="match status" value="1"/>
</dbReference>
<dbReference type="InterPro" id="IPR051330">
    <property type="entry name" value="Phosphatase_reg/MetRdx"/>
</dbReference>
<dbReference type="FunFam" id="3.30.450.40:FF:000008">
    <property type="entry name" value="GAF domain-containing proteins"/>
    <property type="match status" value="1"/>
</dbReference>
<reference evidence="4" key="1">
    <citation type="submission" date="2016-04" db="EMBL/GenBank/DDBJ databases">
        <title>Comparative genomics of biotechnologically important yeasts.</title>
        <authorList>
            <consortium name="DOE Joint Genome Institute"/>
            <person name="Riley R."/>
            <person name="Haridas S."/>
            <person name="Wolfe K.H."/>
            <person name="Lopes M.R."/>
            <person name="Hittinger C.T."/>
            <person name="Goker M."/>
            <person name="Salamov A."/>
            <person name="Wisecaver J."/>
            <person name="Long T.M."/>
            <person name="Aerts A.L."/>
            <person name="Barry K."/>
            <person name="Choi C."/>
            <person name="Clum A."/>
            <person name="Coughlan A.Y."/>
            <person name="Deshpande S."/>
            <person name="Douglass A.P."/>
            <person name="Hanson S.J."/>
            <person name="Klenk H.-P."/>
            <person name="Labutti K."/>
            <person name="Lapidus A."/>
            <person name="Lindquist E."/>
            <person name="Lipzen A."/>
            <person name="Meier-Kolthoff J.P."/>
            <person name="Ohm R.A."/>
            <person name="Otillar R.P."/>
            <person name="Pangilinan J."/>
            <person name="Peng Y."/>
            <person name="Rokas A."/>
            <person name="Rosa C.A."/>
            <person name="Scheuner C."/>
            <person name="Sibirny A.A."/>
            <person name="Slot J.C."/>
            <person name="Stielow J.B."/>
            <person name="Sun H."/>
            <person name="Kurtzman C.P."/>
            <person name="Blackwell M."/>
            <person name="Grigoriev I.V."/>
            <person name="Jeffries T.W."/>
        </authorList>
    </citation>
    <scope>NUCLEOTIDE SEQUENCE [LARGE SCALE GENOMIC DNA]</scope>
    <source>
        <strain evidence="4">NRRL YB-2248</strain>
    </source>
</reference>
<keyword evidence="4" id="KW-1185">Reference proteome</keyword>
<dbReference type="SUPFAM" id="SSF55781">
    <property type="entry name" value="GAF domain-like"/>
    <property type="match status" value="1"/>
</dbReference>
<sequence>MSSENIKHHADYANFSASTTSTKKDILEQLLISYEALTIDQTNWVCNLANCSSLLWYSYLDGLSVPVNWCGFYLVDEKDTSQLILGPFMGKVACQTIKIGKGVCGVAADKLQTQVVPDVELYPGHIACDGETKSEIVVPLVDSNGKVKGVLDIDCLAHEGFDEFDKEMLEKLAKMIVKSCDW</sequence>
<dbReference type="Proteomes" id="UP000094801">
    <property type="component" value="Unassembled WGS sequence"/>
</dbReference>
<dbReference type="AlphaFoldDB" id="A0A1E4T5Q7"/>
<dbReference type="STRING" id="983967.A0A1E4T5Q7"/>
<dbReference type="PANTHER" id="PTHR21021">
    <property type="entry name" value="GAF/PUTATIVE CYTOSKELETAL PROTEIN"/>
    <property type="match status" value="1"/>
</dbReference>
<gene>
    <name evidence="3" type="ORF">CANARDRAFT_5610</name>
</gene>
<evidence type="ECO:0000259" key="2">
    <source>
        <dbReference type="Pfam" id="PF01590"/>
    </source>
</evidence>
<accession>A0A1E4T5Q7</accession>
<evidence type="ECO:0000256" key="1">
    <source>
        <dbReference type="ARBA" id="ARBA00038454"/>
    </source>
</evidence>
<dbReference type="InterPro" id="IPR029016">
    <property type="entry name" value="GAF-like_dom_sf"/>
</dbReference>
<dbReference type="EMBL" id="KV453848">
    <property type="protein sequence ID" value="ODV87051.1"/>
    <property type="molecule type" value="Genomic_DNA"/>
</dbReference>
<organism evidence="3 4">
    <name type="scientific">[Candida] arabinofermentans NRRL YB-2248</name>
    <dbReference type="NCBI Taxonomy" id="983967"/>
    <lineage>
        <taxon>Eukaryota</taxon>
        <taxon>Fungi</taxon>
        <taxon>Dikarya</taxon>
        <taxon>Ascomycota</taxon>
        <taxon>Saccharomycotina</taxon>
        <taxon>Pichiomycetes</taxon>
        <taxon>Pichiales</taxon>
        <taxon>Pichiaceae</taxon>
        <taxon>Ogataea</taxon>
        <taxon>Ogataea/Candida clade</taxon>
    </lineage>
</organism>
<dbReference type="InterPro" id="IPR003018">
    <property type="entry name" value="GAF"/>
</dbReference>
<dbReference type="GO" id="GO:0033745">
    <property type="term" value="F:L-methionine-(R)-S-oxide reductase activity"/>
    <property type="evidence" value="ECO:0007669"/>
    <property type="project" value="TreeGrafter"/>
</dbReference>
<dbReference type="InterPro" id="IPR000614">
    <property type="entry name" value="FRMsr_CS"/>
</dbReference>
<feature type="domain" description="GAF" evidence="2">
    <location>
        <begin position="67"/>
        <end position="176"/>
    </location>
</feature>
<dbReference type="PANTHER" id="PTHR21021:SF15">
    <property type="entry name" value="FREE METHIONINE-R-SULFOXIDE REDUCTASE"/>
    <property type="match status" value="1"/>
</dbReference>
<comment type="similarity">
    <text evidence="1">Belongs to the free Met sulfoxide reductase family.</text>
</comment>
<evidence type="ECO:0000313" key="3">
    <source>
        <dbReference type="EMBL" id="ODV87051.1"/>
    </source>
</evidence>
<evidence type="ECO:0000313" key="4">
    <source>
        <dbReference type="Proteomes" id="UP000094801"/>
    </source>
</evidence>